<proteinExistence type="predicted"/>
<dbReference type="EMBL" id="MNCJ02000331">
    <property type="protein sequence ID" value="KAF5760855.1"/>
    <property type="molecule type" value="Genomic_DNA"/>
</dbReference>
<evidence type="ECO:0000256" key="1">
    <source>
        <dbReference type="SAM" id="SignalP"/>
    </source>
</evidence>
<reference evidence="2" key="3">
    <citation type="submission" date="2020-06" db="EMBL/GenBank/DDBJ databases">
        <title>Helianthus annuus Genome sequencing and assembly Release 2.</title>
        <authorList>
            <person name="Gouzy J."/>
            <person name="Langlade N."/>
            <person name="Munos S."/>
        </authorList>
    </citation>
    <scope>NUCLEOTIDE SEQUENCE</scope>
    <source>
        <tissue evidence="2">Leaves</tissue>
    </source>
</reference>
<gene>
    <name evidence="3" type="ORF">HannXRQ_Chr16g0519061</name>
    <name evidence="2" type="ORF">HanXRQr2_Chr16g0758291</name>
</gene>
<dbReference type="InParanoid" id="A0A251S122"/>
<reference evidence="2 4" key="1">
    <citation type="journal article" date="2017" name="Nature">
        <title>The sunflower genome provides insights into oil metabolism, flowering and Asterid evolution.</title>
        <authorList>
            <person name="Badouin H."/>
            <person name="Gouzy J."/>
            <person name="Grassa C.J."/>
            <person name="Murat F."/>
            <person name="Staton S.E."/>
            <person name="Cottret L."/>
            <person name="Lelandais-Briere C."/>
            <person name="Owens G.L."/>
            <person name="Carrere S."/>
            <person name="Mayjonade B."/>
            <person name="Legrand L."/>
            <person name="Gill N."/>
            <person name="Kane N.C."/>
            <person name="Bowers J.E."/>
            <person name="Hubner S."/>
            <person name="Bellec A."/>
            <person name="Berard A."/>
            <person name="Berges H."/>
            <person name="Blanchet N."/>
            <person name="Boniface M.C."/>
            <person name="Brunel D."/>
            <person name="Catrice O."/>
            <person name="Chaidir N."/>
            <person name="Claudel C."/>
            <person name="Donnadieu C."/>
            <person name="Faraut T."/>
            <person name="Fievet G."/>
            <person name="Helmstetter N."/>
            <person name="King M."/>
            <person name="Knapp S.J."/>
            <person name="Lai Z."/>
            <person name="Le Paslier M.C."/>
            <person name="Lippi Y."/>
            <person name="Lorenzon L."/>
            <person name="Mandel J.R."/>
            <person name="Marage G."/>
            <person name="Marchand G."/>
            <person name="Marquand E."/>
            <person name="Bret-Mestries E."/>
            <person name="Morien E."/>
            <person name="Nambeesan S."/>
            <person name="Nguyen T."/>
            <person name="Pegot-Espagnet P."/>
            <person name="Pouilly N."/>
            <person name="Raftis F."/>
            <person name="Sallet E."/>
            <person name="Schiex T."/>
            <person name="Thomas J."/>
            <person name="Vandecasteele C."/>
            <person name="Vares D."/>
            <person name="Vear F."/>
            <person name="Vautrin S."/>
            <person name="Crespi M."/>
            <person name="Mangin B."/>
            <person name="Burke J.M."/>
            <person name="Salse J."/>
            <person name="Munos S."/>
            <person name="Vincourt P."/>
            <person name="Rieseberg L.H."/>
            <person name="Langlade N.B."/>
        </authorList>
    </citation>
    <scope>NUCLEOTIDE SEQUENCE [LARGE SCALE GENOMIC DNA]</scope>
    <source>
        <strain evidence="4">cv. SF193</strain>
        <tissue evidence="2">Leaves</tissue>
    </source>
</reference>
<keyword evidence="1" id="KW-0732">Signal</keyword>
<feature type="chain" id="PRO_5041059454" evidence="1">
    <location>
        <begin position="21"/>
        <end position="73"/>
    </location>
</feature>
<evidence type="ECO:0000313" key="2">
    <source>
        <dbReference type="EMBL" id="KAF5760855.1"/>
    </source>
</evidence>
<dbReference type="EMBL" id="CM007905">
    <property type="protein sequence ID" value="OTF92182.1"/>
    <property type="molecule type" value="Genomic_DNA"/>
</dbReference>
<keyword evidence="4" id="KW-1185">Reference proteome</keyword>
<dbReference type="Gramene" id="mRNA:HanXRQr2_Chr16g0758291">
    <property type="protein sequence ID" value="mRNA:HanXRQr2_Chr16g0758291"/>
    <property type="gene ID" value="HanXRQr2_Chr16g0758291"/>
</dbReference>
<protein>
    <submittedName>
        <fullName evidence="3">Uncharacterized protein</fullName>
    </submittedName>
</protein>
<evidence type="ECO:0000313" key="3">
    <source>
        <dbReference type="EMBL" id="OTF92182.1"/>
    </source>
</evidence>
<reference evidence="3" key="2">
    <citation type="submission" date="2017-02" db="EMBL/GenBank/DDBJ databases">
        <title>Sunflower complete genome.</title>
        <authorList>
            <person name="Langlade N."/>
            <person name="Munos S."/>
        </authorList>
    </citation>
    <scope>NUCLEOTIDE SEQUENCE [LARGE SCALE GENOMIC DNA]</scope>
    <source>
        <tissue evidence="3">Leaves</tissue>
    </source>
</reference>
<accession>A0A251S122</accession>
<evidence type="ECO:0000313" key="4">
    <source>
        <dbReference type="Proteomes" id="UP000215914"/>
    </source>
</evidence>
<name>A0A251S122_HELAN</name>
<feature type="signal peptide" evidence="1">
    <location>
        <begin position="1"/>
        <end position="20"/>
    </location>
</feature>
<sequence>MASIRFVALLAVLIIASSVSDYVTGVGAQEFKEECTESCCSHINCDEACTGKISLCKPDEACNGDGGLCCCAS</sequence>
<organism evidence="3 4">
    <name type="scientific">Helianthus annuus</name>
    <name type="common">Common sunflower</name>
    <dbReference type="NCBI Taxonomy" id="4232"/>
    <lineage>
        <taxon>Eukaryota</taxon>
        <taxon>Viridiplantae</taxon>
        <taxon>Streptophyta</taxon>
        <taxon>Embryophyta</taxon>
        <taxon>Tracheophyta</taxon>
        <taxon>Spermatophyta</taxon>
        <taxon>Magnoliopsida</taxon>
        <taxon>eudicotyledons</taxon>
        <taxon>Gunneridae</taxon>
        <taxon>Pentapetalae</taxon>
        <taxon>asterids</taxon>
        <taxon>campanulids</taxon>
        <taxon>Asterales</taxon>
        <taxon>Asteraceae</taxon>
        <taxon>Asteroideae</taxon>
        <taxon>Heliantheae alliance</taxon>
        <taxon>Heliantheae</taxon>
        <taxon>Helianthus</taxon>
    </lineage>
</organism>
<dbReference type="AlphaFoldDB" id="A0A251S122"/>
<dbReference type="Proteomes" id="UP000215914">
    <property type="component" value="Chromosome 16"/>
</dbReference>